<evidence type="ECO:0000313" key="3">
    <source>
        <dbReference type="EMBL" id="MFD1631502.1"/>
    </source>
</evidence>
<proteinExistence type="predicted"/>
<keyword evidence="4" id="KW-1185">Reference proteome</keyword>
<name>A0ABW4IHP6_9SPHI</name>
<evidence type="ECO:0000259" key="2">
    <source>
        <dbReference type="Pfam" id="PF18962"/>
    </source>
</evidence>
<evidence type="ECO:0000313" key="4">
    <source>
        <dbReference type="Proteomes" id="UP001597118"/>
    </source>
</evidence>
<accession>A0ABW4IHP6</accession>
<dbReference type="Proteomes" id="UP001597118">
    <property type="component" value="Unassembled WGS sequence"/>
</dbReference>
<feature type="chain" id="PRO_5046991066" evidence="1">
    <location>
        <begin position="22"/>
        <end position="186"/>
    </location>
</feature>
<dbReference type="RefSeq" id="WP_379663870.1">
    <property type="nucleotide sequence ID" value="NZ_JBHUDG010000048.1"/>
</dbReference>
<dbReference type="Pfam" id="PF18962">
    <property type="entry name" value="Por_Secre_tail"/>
    <property type="match status" value="1"/>
</dbReference>
<dbReference type="InterPro" id="IPR026444">
    <property type="entry name" value="Secre_tail"/>
</dbReference>
<gene>
    <name evidence="3" type="ORF">ACFSAH_16630</name>
</gene>
<comment type="caution">
    <text evidence="3">The sequence shown here is derived from an EMBL/GenBank/DDBJ whole genome shotgun (WGS) entry which is preliminary data.</text>
</comment>
<organism evidence="3 4">
    <name type="scientific">Pseudopedobacter beijingensis</name>
    <dbReference type="NCBI Taxonomy" id="1207056"/>
    <lineage>
        <taxon>Bacteria</taxon>
        <taxon>Pseudomonadati</taxon>
        <taxon>Bacteroidota</taxon>
        <taxon>Sphingobacteriia</taxon>
        <taxon>Sphingobacteriales</taxon>
        <taxon>Sphingobacteriaceae</taxon>
        <taxon>Pseudopedobacter</taxon>
    </lineage>
</organism>
<sequence>MGNKYLSVSLVFLMVAILQLAGNTCCIAFTTSAMADTTKKVLYLKDNRPNRPQFHSSDIINKDFASFMMKISAVKASSSLTKSTSANTEKSSVLVADPQKSLDNVKIYPNPVSTQINLSYTLNKENTVTVKILDVLGNEVATLMSQKVGAGEQINSFNLTSKLNSGLYFVRIVSGSESIIKRISVL</sequence>
<keyword evidence="1" id="KW-0732">Signal</keyword>
<dbReference type="Gene3D" id="2.60.40.4070">
    <property type="match status" value="1"/>
</dbReference>
<dbReference type="NCBIfam" id="TIGR04183">
    <property type="entry name" value="Por_Secre_tail"/>
    <property type="match status" value="1"/>
</dbReference>
<dbReference type="EMBL" id="JBHUDG010000048">
    <property type="protein sequence ID" value="MFD1631502.1"/>
    <property type="molecule type" value="Genomic_DNA"/>
</dbReference>
<reference evidence="4" key="1">
    <citation type="journal article" date="2019" name="Int. J. Syst. Evol. Microbiol.">
        <title>The Global Catalogue of Microorganisms (GCM) 10K type strain sequencing project: providing services to taxonomists for standard genome sequencing and annotation.</title>
        <authorList>
            <consortium name="The Broad Institute Genomics Platform"/>
            <consortium name="The Broad Institute Genome Sequencing Center for Infectious Disease"/>
            <person name="Wu L."/>
            <person name="Ma J."/>
        </authorList>
    </citation>
    <scope>NUCLEOTIDE SEQUENCE [LARGE SCALE GENOMIC DNA]</scope>
    <source>
        <strain evidence="4">CCUG 53762</strain>
    </source>
</reference>
<feature type="domain" description="Secretion system C-terminal sorting" evidence="2">
    <location>
        <begin position="107"/>
        <end position="185"/>
    </location>
</feature>
<protein>
    <submittedName>
        <fullName evidence="3">T9SS type A sorting domain-containing protein</fullName>
    </submittedName>
</protein>
<feature type="signal peptide" evidence="1">
    <location>
        <begin position="1"/>
        <end position="21"/>
    </location>
</feature>
<evidence type="ECO:0000256" key="1">
    <source>
        <dbReference type="SAM" id="SignalP"/>
    </source>
</evidence>